<dbReference type="GO" id="GO:0016763">
    <property type="term" value="F:pentosyltransferase activity"/>
    <property type="evidence" value="ECO:0007669"/>
    <property type="project" value="TreeGrafter"/>
</dbReference>
<dbReference type="OrthoDB" id="1467253at2"/>
<keyword evidence="7 8" id="KW-0472">Membrane</keyword>
<reference evidence="10 11" key="1">
    <citation type="submission" date="2016-09" db="EMBL/GenBank/DDBJ databases">
        <authorList>
            <person name="Capua I."/>
            <person name="De Benedictis P."/>
            <person name="Joannis T."/>
            <person name="Lombin L.H."/>
            <person name="Cattoli G."/>
        </authorList>
    </citation>
    <scope>NUCLEOTIDE SEQUENCE [LARGE SCALE GENOMIC DNA]</scope>
    <source>
        <strain evidence="10 11">A7P-90m</strain>
    </source>
</reference>
<feature type="transmembrane region" description="Helical" evidence="8">
    <location>
        <begin position="143"/>
        <end position="161"/>
    </location>
</feature>
<feature type="transmembrane region" description="Helical" evidence="8">
    <location>
        <begin position="168"/>
        <end position="190"/>
    </location>
</feature>
<proteinExistence type="predicted"/>
<feature type="transmembrane region" description="Helical" evidence="8">
    <location>
        <begin position="210"/>
        <end position="235"/>
    </location>
</feature>
<dbReference type="PANTHER" id="PTHR33908">
    <property type="entry name" value="MANNOSYLTRANSFERASE YKCB-RELATED"/>
    <property type="match status" value="1"/>
</dbReference>
<keyword evidence="6 8" id="KW-1133">Transmembrane helix</keyword>
<feature type="transmembrane region" description="Helical" evidence="8">
    <location>
        <begin position="16"/>
        <end position="37"/>
    </location>
</feature>
<feature type="transmembrane region" description="Helical" evidence="8">
    <location>
        <begin position="319"/>
        <end position="338"/>
    </location>
</feature>
<evidence type="ECO:0000256" key="2">
    <source>
        <dbReference type="ARBA" id="ARBA00022475"/>
    </source>
</evidence>
<sequence>MAAGINKVFSWAKQNLAIVIAFGLFFLSFIWKLFFIVQRDICIDEPFTIFHAQKSLWDIWLLSSQNEPNPPLFLILEHFVIQLFGLSPMAVRFPSLIFTSLTPVFIFLVGRKLFSSVAGITAALLFVFSTQQFYYGLEARTYALLYMAAAASIFFFFCFMAEPRNRKYFWLLILANIVMVYSHYFGWFVIFSEALIVLLRWKNKILVRRWILNTVVQIILYAPMWVVMAQQLLISGKGTWIDPPLPRDYYIEMAKMLNGMVAFNLILCILIATTLYYLYVNHNLRVFNWNHLYLVLLFFVPYTIMFFVSFRMPIFLNRYILFGSVSLYLLVGGIFGALAQNLGRLKYVPLFLLLIVSFVSLKILPTTVYFRDVQQSVAKVKSLQSDECLVVIHAFPGREGFAYYYNRALFSQPYVFDSLLRINNILPVWGVNEFKENVSKFSFKRIVYYQDGSLFYDPSNTIYKYLDSAYHKTDSVFFEQCFYVTAFDVCPTPAK</sequence>
<accession>A0A1G6R281</accession>
<protein>
    <submittedName>
        <fullName evidence="10">Dolichyl-phosphate-mannose-protein mannosyltransferase</fullName>
    </submittedName>
</protein>
<feature type="transmembrane region" description="Helical" evidence="8">
    <location>
        <begin position="350"/>
        <end position="370"/>
    </location>
</feature>
<evidence type="ECO:0000256" key="3">
    <source>
        <dbReference type="ARBA" id="ARBA00022676"/>
    </source>
</evidence>
<feature type="transmembrane region" description="Helical" evidence="8">
    <location>
        <begin position="117"/>
        <end position="137"/>
    </location>
</feature>
<feature type="transmembrane region" description="Helical" evidence="8">
    <location>
        <begin position="291"/>
        <end position="310"/>
    </location>
</feature>
<dbReference type="PANTHER" id="PTHR33908:SF11">
    <property type="entry name" value="MEMBRANE PROTEIN"/>
    <property type="match status" value="1"/>
</dbReference>
<dbReference type="EMBL" id="FMYP01000068">
    <property type="protein sequence ID" value="SDC98127.1"/>
    <property type="molecule type" value="Genomic_DNA"/>
</dbReference>
<organism evidence="10 11">
    <name type="scientific">Williamwhitmania taraxaci</name>
    <dbReference type="NCBI Taxonomy" id="1640674"/>
    <lineage>
        <taxon>Bacteria</taxon>
        <taxon>Pseudomonadati</taxon>
        <taxon>Bacteroidota</taxon>
        <taxon>Bacteroidia</taxon>
        <taxon>Bacteroidales</taxon>
        <taxon>Williamwhitmaniaceae</taxon>
        <taxon>Williamwhitmania</taxon>
    </lineage>
</organism>
<evidence type="ECO:0000256" key="7">
    <source>
        <dbReference type="ARBA" id="ARBA00023136"/>
    </source>
</evidence>
<evidence type="ECO:0000256" key="6">
    <source>
        <dbReference type="ARBA" id="ARBA00022989"/>
    </source>
</evidence>
<gene>
    <name evidence="10" type="ORF">SAMN05216323_10689</name>
</gene>
<dbReference type="InterPro" id="IPR038731">
    <property type="entry name" value="RgtA/B/C-like"/>
</dbReference>
<evidence type="ECO:0000256" key="1">
    <source>
        <dbReference type="ARBA" id="ARBA00004651"/>
    </source>
</evidence>
<dbReference type="GO" id="GO:0009103">
    <property type="term" value="P:lipopolysaccharide biosynthetic process"/>
    <property type="evidence" value="ECO:0007669"/>
    <property type="project" value="UniProtKB-ARBA"/>
</dbReference>
<evidence type="ECO:0000256" key="8">
    <source>
        <dbReference type="SAM" id="Phobius"/>
    </source>
</evidence>
<evidence type="ECO:0000256" key="4">
    <source>
        <dbReference type="ARBA" id="ARBA00022679"/>
    </source>
</evidence>
<dbReference type="GO" id="GO:0005886">
    <property type="term" value="C:plasma membrane"/>
    <property type="evidence" value="ECO:0007669"/>
    <property type="project" value="UniProtKB-SubCell"/>
</dbReference>
<dbReference type="Pfam" id="PF13231">
    <property type="entry name" value="PMT_2"/>
    <property type="match status" value="1"/>
</dbReference>
<feature type="domain" description="Glycosyltransferase RgtA/B/C/D-like" evidence="9">
    <location>
        <begin position="70"/>
        <end position="225"/>
    </location>
</feature>
<dbReference type="AlphaFoldDB" id="A0A1G6R281"/>
<keyword evidence="4 10" id="KW-0808">Transferase</keyword>
<comment type="subcellular location">
    <subcellularLocation>
        <location evidence="1">Cell membrane</location>
        <topology evidence="1">Multi-pass membrane protein</topology>
    </subcellularLocation>
</comment>
<evidence type="ECO:0000313" key="11">
    <source>
        <dbReference type="Proteomes" id="UP000199452"/>
    </source>
</evidence>
<dbReference type="STRING" id="1640674.SAMN05216323_10689"/>
<keyword evidence="2" id="KW-1003">Cell membrane</keyword>
<dbReference type="Proteomes" id="UP000199452">
    <property type="component" value="Unassembled WGS sequence"/>
</dbReference>
<feature type="transmembrane region" description="Helical" evidence="8">
    <location>
        <begin position="256"/>
        <end position="279"/>
    </location>
</feature>
<evidence type="ECO:0000256" key="5">
    <source>
        <dbReference type="ARBA" id="ARBA00022692"/>
    </source>
</evidence>
<keyword evidence="3 10" id="KW-0328">Glycosyltransferase</keyword>
<dbReference type="RefSeq" id="WP_092440251.1">
    <property type="nucleotide sequence ID" value="NZ_FMYP01000068.1"/>
</dbReference>
<evidence type="ECO:0000259" key="9">
    <source>
        <dbReference type="Pfam" id="PF13231"/>
    </source>
</evidence>
<keyword evidence="5 8" id="KW-0812">Transmembrane</keyword>
<name>A0A1G6R281_9BACT</name>
<dbReference type="InterPro" id="IPR050297">
    <property type="entry name" value="LipidA_mod_glycosyltrf_83"/>
</dbReference>
<keyword evidence="11" id="KW-1185">Reference proteome</keyword>
<evidence type="ECO:0000313" key="10">
    <source>
        <dbReference type="EMBL" id="SDC98127.1"/>
    </source>
</evidence>
<feature type="transmembrane region" description="Helical" evidence="8">
    <location>
        <begin position="93"/>
        <end position="110"/>
    </location>
</feature>